<feature type="transmembrane region" description="Helical" evidence="8">
    <location>
        <begin position="84"/>
        <end position="107"/>
    </location>
</feature>
<accession>A0A9W6UQ59</accession>
<dbReference type="PIRSF" id="PIRSF004810">
    <property type="entry name" value="ChrA"/>
    <property type="match status" value="1"/>
</dbReference>
<dbReference type="InterPro" id="IPR003370">
    <property type="entry name" value="Chromate_transpt"/>
</dbReference>
<feature type="region of interest" description="Disordered" evidence="7">
    <location>
        <begin position="191"/>
        <end position="221"/>
    </location>
</feature>
<dbReference type="AlphaFoldDB" id="A0A9W6UQ59"/>
<feature type="transmembrane region" description="Helical" evidence="8">
    <location>
        <begin position="344"/>
        <end position="364"/>
    </location>
</feature>
<evidence type="ECO:0000256" key="4">
    <source>
        <dbReference type="ARBA" id="ARBA00022692"/>
    </source>
</evidence>
<dbReference type="PANTHER" id="PTHR43663:SF1">
    <property type="entry name" value="CHROMATE TRANSPORTER"/>
    <property type="match status" value="1"/>
</dbReference>
<protein>
    <recommendedName>
        <fullName evidence="11">Chromate transporter</fullName>
    </recommendedName>
</protein>
<evidence type="ECO:0000256" key="8">
    <source>
        <dbReference type="SAM" id="Phobius"/>
    </source>
</evidence>
<evidence type="ECO:0000256" key="6">
    <source>
        <dbReference type="ARBA" id="ARBA00023136"/>
    </source>
</evidence>
<sequence length="412" mass="41695">MAEQAGERVPLTVIAREWGRIGVLGFGGPPAHILLLRRLCVERRGWIAASEFEDGIAATNLLPGPASTQLAIFTAWRLRGTAGALVGGAAFILPGLVLILLLAALFLAGHPPRWVLGAAAGAGAAVAAVAVQAATTLVPPSLRRSGPGPARVRWAAYLLLGGAAAVLTGPWLVLVLLATGTAEIAFRRRGRAAPAGTGRTSRTGDDPLSRPDEGPPAPPAQRPLLPLLAPGLAATGGLGALAWVALKVGALSYGGGFVIIPLMQHDAVERYHWMTDGQFLNAVALGQITPGPVVQTVSVVGYAAAGVLGGLLAAAVAFAPSFLFVLFGAAHFDRLRANASVQDFLTGAGPAVIGAIAGSALPLALALGRPWQYAVLALAALWLLVLRRGVVPCLLGAAGLGVLAAAAGLALP</sequence>
<feature type="compositionally biased region" description="Low complexity" evidence="7">
    <location>
        <begin position="192"/>
        <end position="201"/>
    </location>
</feature>
<keyword evidence="6 8" id="KW-0472">Membrane</keyword>
<dbReference type="Proteomes" id="UP001165143">
    <property type="component" value="Unassembled WGS sequence"/>
</dbReference>
<feature type="transmembrane region" description="Helical" evidence="8">
    <location>
        <begin position="154"/>
        <end position="179"/>
    </location>
</feature>
<evidence type="ECO:0000256" key="1">
    <source>
        <dbReference type="ARBA" id="ARBA00004651"/>
    </source>
</evidence>
<dbReference type="GO" id="GO:0005886">
    <property type="term" value="C:plasma membrane"/>
    <property type="evidence" value="ECO:0007669"/>
    <property type="project" value="UniProtKB-SubCell"/>
</dbReference>
<feature type="transmembrane region" description="Helical" evidence="8">
    <location>
        <begin position="393"/>
        <end position="411"/>
    </location>
</feature>
<evidence type="ECO:0000313" key="10">
    <source>
        <dbReference type="Proteomes" id="UP001165143"/>
    </source>
</evidence>
<evidence type="ECO:0008006" key="11">
    <source>
        <dbReference type="Google" id="ProtNLM"/>
    </source>
</evidence>
<comment type="subcellular location">
    <subcellularLocation>
        <location evidence="1">Cell membrane</location>
        <topology evidence="1">Multi-pass membrane protein</topology>
    </subcellularLocation>
</comment>
<feature type="compositionally biased region" description="Basic and acidic residues" evidence="7">
    <location>
        <begin position="202"/>
        <end position="213"/>
    </location>
</feature>
<dbReference type="EMBL" id="BSRX01000030">
    <property type="protein sequence ID" value="GLW56759.1"/>
    <property type="molecule type" value="Genomic_DNA"/>
</dbReference>
<keyword evidence="3" id="KW-1003">Cell membrane</keyword>
<evidence type="ECO:0000256" key="2">
    <source>
        <dbReference type="ARBA" id="ARBA00005262"/>
    </source>
</evidence>
<feature type="transmembrane region" description="Helical" evidence="8">
    <location>
        <begin position="114"/>
        <end position="134"/>
    </location>
</feature>
<proteinExistence type="inferred from homology"/>
<dbReference type="NCBIfam" id="TIGR00937">
    <property type="entry name" value="2A51"/>
    <property type="match status" value="1"/>
</dbReference>
<keyword evidence="4 8" id="KW-0812">Transmembrane</keyword>
<reference evidence="9" key="1">
    <citation type="submission" date="2023-02" db="EMBL/GenBank/DDBJ databases">
        <title>Kitasatospora phosalacinea NBRC 14362.</title>
        <authorList>
            <person name="Ichikawa N."/>
            <person name="Sato H."/>
            <person name="Tonouchi N."/>
        </authorList>
    </citation>
    <scope>NUCLEOTIDE SEQUENCE</scope>
    <source>
        <strain evidence="9">NBRC 14362</strain>
    </source>
</reference>
<dbReference type="Pfam" id="PF02417">
    <property type="entry name" value="Chromate_transp"/>
    <property type="match status" value="2"/>
</dbReference>
<feature type="transmembrane region" description="Helical" evidence="8">
    <location>
        <begin position="299"/>
        <end position="332"/>
    </location>
</feature>
<dbReference type="GO" id="GO:0015109">
    <property type="term" value="F:chromate transmembrane transporter activity"/>
    <property type="evidence" value="ECO:0007669"/>
    <property type="project" value="InterPro"/>
</dbReference>
<evidence type="ECO:0000313" key="9">
    <source>
        <dbReference type="EMBL" id="GLW56759.1"/>
    </source>
</evidence>
<dbReference type="InterPro" id="IPR052518">
    <property type="entry name" value="CHR_Transporter"/>
</dbReference>
<comment type="caution">
    <text evidence="9">The sequence shown here is derived from an EMBL/GenBank/DDBJ whole genome shotgun (WGS) entry which is preliminary data.</text>
</comment>
<keyword evidence="5 8" id="KW-1133">Transmembrane helix</keyword>
<name>A0A9W6UQ59_9ACTN</name>
<organism evidence="9 10">
    <name type="scientific">Kitasatospora phosalacinea</name>
    <dbReference type="NCBI Taxonomy" id="2065"/>
    <lineage>
        <taxon>Bacteria</taxon>
        <taxon>Bacillati</taxon>
        <taxon>Actinomycetota</taxon>
        <taxon>Actinomycetes</taxon>
        <taxon>Kitasatosporales</taxon>
        <taxon>Streptomycetaceae</taxon>
        <taxon>Kitasatospora</taxon>
    </lineage>
</organism>
<dbReference type="InterPro" id="IPR014047">
    <property type="entry name" value="Chr_Tranpt_l_chain"/>
</dbReference>
<comment type="similarity">
    <text evidence="2">Belongs to the chromate ion transporter (CHR) (TC 2.A.51) family.</text>
</comment>
<dbReference type="PANTHER" id="PTHR43663">
    <property type="entry name" value="CHROMATE TRANSPORT PROTEIN-RELATED"/>
    <property type="match status" value="1"/>
</dbReference>
<dbReference type="RefSeq" id="WP_033251197.1">
    <property type="nucleotide sequence ID" value="NZ_BSRX01000030.1"/>
</dbReference>
<evidence type="ECO:0000256" key="3">
    <source>
        <dbReference type="ARBA" id="ARBA00022475"/>
    </source>
</evidence>
<dbReference type="OrthoDB" id="8969999at2"/>
<gene>
    <name evidence="9" type="ORF">Kpho01_47700</name>
</gene>
<evidence type="ECO:0000256" key="5">
    <source>
        <dbReference type="ARBA" id="ARBA00022989"/>
    </source>
</evidence>
<evidence type="ECO:0000256" key="7">
    <source>
        <dbReference type="SAM" id="MobiDB-lite"/>
    </source>
</evidence>